<dbReference type="InterPro" id="IPR031817">
    <property type="entry name" value="DotD"/>
</dbReference>
<dbReference type="STRING" id="349215.A11S_2377"/>
<keyword evidence="1" id="KW-0732">Signal</keyword>
<dbReference type="InterPro" id="IPR038140">
    <property type="entry name" value="DotD_sf"/>
</dbReference>
<feature type="signal peptide" evidence="1">
    <location>
        <begin position="1"/>
        <end position="26"/>
    </location>
</feature>
<sequence>MVMMRFRKQAVSLTLCVAALALSACAPGQAVQKNNNPQLVASPEKVNLMLAEAADRASGALETLAAVEQARSPGVAVEPIADAPVELKRAITVNWVGPVEPIAKTLADRAGYAFMSVGEQPPVPVVVSINVENRPVIDVLRSLGLQLGQRADVRVDGVRRMVEIHYAPVTGVGG</sequence>
<organism evidence="2 3">
    <name type="scientific">Micavibrio aeruginosavorus EPB</name>
    <dbReference type="NCBI Taxonomy" id="349215"/>
    <lineage>
        <taxon>Bacteria</taxon>
        <taxon>Pseudomonadati</taxon>
        <taxon>Bdellovibrionota</taxon>
        <taxon>Bdellovibrionia</taxon>
        <taxon>Bdellovibrionales</taxon>
        <taxon>Pseudobdellovibrionaceae</taxon>
        <taxon>Micavibrio</taxon>
    </lineage>
</organism>
<dbReference type="Proteomes" id="UP000011932">
    <property type="component" value="Chromosome"/>
</dbReference>
<name>M4VIF8_9BACT</name>
<feature type="chain" id="PRO_5004060329" evidence="1">
    <location>
        <begin position="27"/>
        <end position="174"/>
    </location>
</feature>
<dbReference type="Pfam" id="PF16816">
    <property type="entry name" value="DotD"/>
    <property type="match status" value="1"/>
</dbReference>
<dbReference type="KEGG" id="man:A11S_2377"/>
<reference evidence="2 3" key="1">
    <citation type="journal article" date="2013" name="ISME J.">
        <title>By their genes ye shall know them: genomic signatures of predatory bacteria.</title>
        <authorList>
            <person name="Pasternak Z."/>
            <person name="Pietrokovski S."/>
            <person name="Rotem O."/>
            <person name="Gophna U."/>
            <person name="Lurie-Weinberger M.N."/>
            <person name="Jurkevitch E."/>
        </authorList>
    </citation>
    <scope>NUCLEOTIDE SEQUENCE [LARGE SCALE GENOMIC DNA]</scope>
    <source>
        <strain evidence="2">EPB</strain>
    </source>
</reference>
<dbReference type="Gene3D" id="3.55.50.60">
    <property type="entry name" value="DotD protein"/>
    <property type="match status" value="1"/>
</dbReference>
<gene>
    <name evidence="2" type="ORF">A11S_2377</name>
</gene>
<accession>M4VIF8</accession>
<protein>
    <submittedName>
        <fullName evidence="2">Putative DotD-like type IV secretion system protein</fullName>
    </submittedName>
</protein>
<dbReference type="PROSITE" id="PS51257">
    <property type="entry name" value="PROKAR_LIPOPROTEIN"/>
    <property type="match status" value="1"/>
</dbReference>
<evidence type="ECO:0000313" key="3">
    <source>
        <dbReference type="Proteomes" id="UP000011932"/>
    </source>
</evidence>
<proteinExistence type="predicted"/>
<evidence type="ECO:0000256" key="1">
    <source>
        <dbReference type="SAM" id="SignalP"/>
    </source>
</evidence>
<evidence type="ECO:0000313" key="2">
    <source>
        <dbReference type="EMBL" id="AGH99172.1"/>
    </source>
</evidence>
<dbReference type="AlphaFoldDB" id="M4VIF8"/>
<dbReference type="EMBL" id="CP003538">
    <property type="protein sequence ID" value="AGH99172.1"/>
    <property type="molecule type" value="Genomic_DNA"/>
</dbReference>
<dbReference type="HOGENOM" id="CLU_137441_0_0_5"/>